<dbReference type="EMBL" id="UYSU01041490">
    <property type="protein sequence ID" value="VDM03144.1"/>
    <property type="molecule type" value="Genomic_DNA"/>
</dbReference>
<dbReference type="AlphaFoldDB" id="A0A183TJW0"/>
<name>A0A183TJW0_SCHSO</name>
<dbReference type="PANTHER" id="PTHR13192">
    <property type="entry name" value="MY011 PROTEIN"/>
    <property type="match status" value="1"/>
</dbReference>
<proteinExistence type="predicted"/>
<dbReference type="PANTHER" id="PTHR13192:SF3">
    <property type="entry name" value="COBALAMIN TRAFFICKING PROTEIN CBLD"/>
    <property type="match status" value="1"/>
</dbReference>
<protein>
    <submittedName>
        <fullName evidence="3">Methylmalonic aciduria and homocystinuria type D homolog</fullName>
    </submittedName>
</protein>
<dbReference type="Proteomes" id="UP000275846">
    <property type="component" value="Unassembled WGS sequence"/>
</dbReference>
<gene>
    <name evidence="1" type="ORF">SSLN_LOCUS16758</name>
</gene>
<sequence>MFEASKRRSVQHSTAHLAMIGSHNVMVFLLPLMRNEVIPIATVIPSLKTDLLEFRVHACPTILKRGTSQSLIKNHRFLDPNPFFSGRDFSRTDLTVITVSRRTQPDASELLDRENFFVEAAINICGSLKEMGYWADFINPCTGEPFVSFHNSVGVLEGSKHNQHLPNISLSIDSVGCCQVLRYPLTSGGNDFFVGTVFTDASKDYAILRHLES</sequence>
<accession>A0A183TJW0</accession>
<evidence type="ECO:0000313" key="3">
    <source>
        <dbReference type="WBParaSite" id="SSLN_0001739501-mRNA-1"/>
    </source>
</evidence>
<organism evidence="3">
    <name type="scientific">Schistocephalus solidus</name>
    <name type="common">Tapeworm</name>
    <dbReference type="NCBI Taxonomy" id="70667"/>
    <lineage>
        <taxon>Eukaryota</taxon>
        <taxon>Metazoa</taxon>
        <taxon>Spiralia</taxon>
        <taxon>Lophotrochozoa</taxon>
        <taxon>Platyhelminthes</taxon>
        <taxon>Cestoda</taxon>
        <taxon>Eucestoda</taxon>
        <taxon>Diphyllobothriidea</taxon>
        <taxon>Diphyllobothriidae</taxon>
        <taxon>Schistocephalus</taxon>
    </lineage>
</organism>
<dbReference type="OrthoDB" id="10263782at2759"/>
<dbReference type="WBParaSite" id="SSLN_0001739501-mRNA-1">
    <property type="protein sequence ID" value="SSLN_0001739501-mRNA-1"/>
    <property type="gene ID" value="SSLN_0001739501"/>
</dbReference>
<dbReference type="STRING" id="70667.A0A183TJW0"/>
<reference evidence="3" key="1">
    <citation type="submission" date="2016-06" db="UniProtKB">
        <authorList>
            <consortium name="WormBaseParasite"/>
        </authorList>
    </citation>
    <scope>IDENTIFICATION</scope>
</reference>
<evidence type="ECO:0000313" key="1">
    <source>
        <dbReference type="EMBL" id="VDM03144.1"/>
    </source>
</evidence>
<dbReference type="GO" id="GO:0009235">
    <property type="term" value="P:cobalamin metabolic process"/>
    <property type="evidence" value="ECO:0007669"/>
    <property type="project" value="InterPro"/>
</dbReference>
<reference evidence="1 2" key="2">
    <citation type="submission" date="2018-11" db="EMBL/GenBank/DDBJ databases">
        <authorList>
            <consortium name="Pathogen Informatics"/>
        </authorList>
    </citation>
    <scope>NUCLEOTIDE SEQUENCE [LARGE SCALE GENOMIC DNA]</scope>
    <source>
        <strain evidence="1 2">NST_G2</strain>
    </source>
</reference>
<evidence type="ECO:0000313" key="2">
    <source>
        <dbReference type="Proteomes" id="UP000275846"/>
    </source>
</evidence>
<dbReference type="InterPro" id="IPR019362">
    <property type="entry name" value="MMADHC"/>
</dbReference>
<keyword evidence="2" id="KW-1185">Reference proteome</keyword>
<dbReference type="Pfam" id="PF10229">
    <property type="entry name" value="MMADHC"/>
    <property type="match status" value="1"/>
</dbReference>